<dbReference type="Proteomes" id="UP001611548">
    <property type="component" value="Unassembled WGS sequence"/>
</dbReference>
<feature type="region of interest" description="Disordered" evidence="1">
    <location>
        <begin position="167"/>
        <end position="189"/>
    </location>
</feature>
<comment type="caution">
    <text evidence="2">The sequence shown here is derived from an EMBL/GenBank/DDBJ whole genome shotgun (WGS) entry which is preliminary data.</text>
</comment>
<proteinExistence type="predicted"/>
<reference evidence="2 3" key="1">
    <citation type="submission" date="2024-10" db="EMBL/GenBank/DDBJ databases">
        <title>The Natural Products Discovery Center: Release of the First 8490 Sequenced Strains for Exploring Actinobacteria Biosynthetic Diversity.</title>
        <authorList>
            <person name="Kalkreuter E."/>
            <person name="Kautsar S.A."/>
            <person name="Yang D."/>
            <person name="Bader C.D."/>
            <person name="Teijaro C.N."/>
            <person name="Fluegel L."/>
            <person name="Davis C.M."/>
            <person name="Simpson J.R."/>
            <person name="Lauterbach L."/>
            <person name="Steele A.D."/>
            <person name="Gui C."/>
            <person name="Meng S."/>
            <person name="Li G."/>
            <person name="Viehrig K."/>
            <person name="Ye F."/>
            <person name="Su P."/>
            <person name="Kiefer A.F."/>
            <person name="Nichols A."/>
            <person name="Cepeda A.J."/>
            <person name="Yan W."/>
            <person name="Fan B."/>
            <person name="Jiang Y."/>
            <person name="Adhikari A."/>
            <person name="Zheng C.-J."/>
            <person name="Schuster L."/>
            <person name="Cowan T.M."/>
            <person name="Smanski M.J."/>
            <person name="Chevrette M.G."/>
            <person name="De Carvalho L.P.S."/>
            <person name="Shen B."/>
        </authorList>
    </citation>
    <scope>NUCLEOTIDE SEQUENCE [LARGE SCALE GENOMIC DNA]</scope>
    <source>
        <strain evidence="2 3">NPDC020327</strain>
    </source>
</reference>
<evidence type="ECO:0000313" key="3">
    <source>
        <dbReference type="Proteomes" id="UP001611548"/>
    </source>
</evidence>
<keyword evidence="3" id="KW-1185">Reference proteome</keyword>
<sequence>MNKKLVAALSGGAALILALSGCGDDDSKVDDYAKKVCDQVQPQLKKITEANESITSTAADGKPEDIKKADSAAFQQISGAYAAMSDAVEKAGVPPVGDGERIQKDAVKELDATATAYADLKTSVDKLDTKDQAAFAEGLKGIAGDLDKVNKVGDDAIRKLQSGEIGKAMAKQSGCQRPTTSPSPTATKG</sequence>
<dbReference type="PROSITE" id="PS51257">
    <property type="entry name" value="PROKAR_LIPOPROTEIN"/>
    <property type="match status" value="1"/>
</dbReference>
<evidence type="ECO:0000313" key="2">
    <source>
        <dbReference type="EMBL" id="MFI1967201.1"/>
    </source>
</evidence>
<name>A0ABW7UZ83_9ACTN</name>
<protein>
    <submittedName>
        <fullName evidence="2">Small secreted protein</fullName>
    </submittedName>
</protein>
<gene>
    <name evidence="2" type="ORF">ACH429_24295</name>
</gene>
<dbReference type="RefSeq" id="WP_079101390.1">
    <property type="nucleotide sequence ID" value="NZ_JBIRWE010000015.1"/>
</dbReference>
<feature type="compositionally biased region" description="Polar residues" evidence="1">
    <location>
        <begin position="173"/>
        <end position="189"/>
    </location>
</feature>
<organism evidence="2 3">
    <name type="scientific">Streptomyces pathocidini</name>
    <dbReference type="NCBI Taxonomy" id="1650571"/>
    <lineage>
        <taxon>Bacteria</taxon>
        <taxon>Bacillati</taxon>
        <taxon>Actinomycetota</taxon>
        <taxon>Actinomycetes</taxon>
        <taxon>Kitasatosporales</taxon>
        <taxon>Streptomycetaceae</taxon>
        <taxon>Streptomyces</taxon>
    </lineage>
</organism>
<dbReference type="EMBL" id="JBIRWE010000015">
    <property type="protein sequence ID" value="MFI1967201.1"/>
    <property type="molecule type" value="Genomic_DNA"/>
</dbReference>
<accession>A0ABW7UZ83</accession>
<evidence type="ECO:0000256" key="1">
    <source>
        <dbReference type="SAM" id="MobiDB-lite"/>
    </source>
</evidence>